<protein>
    <recommendedName>
        <fullName evidence="6">tRNA (guanine-N(1)-)-methyltransferase</fullName>
        <ecNumber evidence="5">2.1.1.228</ecNumber>
    </recommendedName>
    <alternativeName>
        <fullName evidence="12">M1G-methyltransferase</fullName>
    </alternativeName>
    <alternativeName>
        <fullName evidence="13">tRNA [GM37] methyltransferase</fullName>
    </alternativeName>
</protein>
<keyword evidence="11" id="KW-0819">tRNA processing</keyword>
<dbReference type="PANTHER" id="PTHR46417:SF1">
    <property type="entry name" value="TRNA (GUANINE-N(1)-)-METHYLTRANSFERASE"/>
    <property type="match status" value="1"/>
</dbReference>
<reference evidence="17 18" key="1">
    <citation type="journal article" date="2016" name="Nat. Commun.">
        <title>Thousands of microbial genomes shed light on interconnected biogeochemical processes in an aquifer system.</title>
        <authorList>
            <person name="Anantharaman K."/>
            <person name="Brown C.T."/>
            <person name="Hug L.A."/>
            <person name="Sharon I."/>
            <person name="Castelle C.J."/>
            <person name="Probst A.J."/>
            <person name="Thomas B.C."/>
            <person name="Singh A."/>
            <person name="Wilkins M.J."/>
            <person name="Karaoz U."/>
            <person name="Brodie E.L."/>
            <person name="Williams K.H."/>
            <person name="Hubbard S.S."/>
            <person name="Banfield J.F."/>
        </authorList>
    </citation>
    <scope>NUCLEOTIDE SEQUENCE [LARGE SCALE GENOMIC DNA]</scope>
</reference>
<dbReference type="AlphaFoldDB" id="A0A1F6YAV4"/>
<comment type="similarity">
    <text evidence="3">Belongs to the RNA methyltransferase TrmD family.</text>
</comment>
<dbReference type="InterPro" id="IPR029028">
    <property type="entry name" value="Alpha/beta_knot_MTases"/>
</dbReference>
<evidence type="ECO:0000256" key="3">
    <source>
        <dbReference type="ARBA" id="ARBA00007630"/>
    </source>
</evidence>
<proteinExistence type="inferred from homology"/>
<dbReference type="Proteomes" id="UP000176192">
    <property type="component" value="Unassembled WGS sequence"/>
</dbReference>
<dbReference type="STRING" id="1801797.A3G06_02710"/>
<dbReference type="GO" id="GO:0002939">
    <property type="term" value="P:tRNA N1-guanine methylation"/>
    <property type="evidence" value="ECO:0007669"/>
    <property type="project" value="TreeGrafter"/>
</dbReference>
<dbReference type="PIRSF" id="PIRSF000386">
    <property type="entry name" value="tRNA_mtase"/>
    <property type="match status" value="1"/>
</dbReference>
<evidence type="ECO:0000259" key="16">
    <source>
        <dbReference type="Pfam" id="PF01746"/>
    </source>
</evidence>
<evidence type="ECO:0000313" key="18">
    <source>
        <dbReference type="Proteomes" id="UP000176192"/>
    </source>
</evidence>
<evidence type="ECO:0000256" key="2">
    <source>
        <dbReference type="ARBA" id="ARBA00004496"/>
    </source>
</evidence>
<gene>
    <name evidence="17" type="ORF">A3G06_02710</name>
</gene>
<dbReference type="GO" id="GO:0052906">
    <property type="term" value="F:tRNA (guanine(37)-N1)-methyltransferase activity"/>
    <property type="evidence" value="ECO:0007669"/>
    <property type="project" value="UniProtKB-EC"/>
</dbReference>
<dbReference type="EC" id="2.1.1.228" evidence="5"/>
<feature type="domain" description="tRNA methyltransferase TRMD/TRM10-type" evidence="16">
    <location>
        <begin position="1"/>
        <end position="218"/>
    </location>
</feature>
<dbReference type="InterPro" id="IPR023148">
    <property type="entry name" value="tRNA_m1G_MeTrfase_C_sf"/>
</dbReference>
<evidence type="ECO:0000256" key="8">
    <source>
        <dbReference type="ARBA" id="ARBA00022603"/>
    </source>
</evidence>
<dbReference type="SUPFAM" id="SSF75217">
    <property type="entry name" value="alpha/beta knot"/>
    <property type="match status" value="1"/>
</dbReference>
<accession>A0A1F6YAV4</accession>
<dbReference type="Gene3D" id="1.10.1270.20">
    <property type="entry name" value="tRNA(m1g37)methyltransferase, domain 2"/>
    <property type="match status" value="1"/>
</dbReference>
<comment type="caution">
    <text evidence="17">The sequence shown here is derived from an EMBL/GenBank/DDBJ whole genome shotgun (WGS) entry which is preliminary data.</text>
</comment>
<evidence type="ECO:0000256" key="4">
    <source>
        <dbReference type="ARBA" id="ARBA00011738"/>
    </source>
</evidence>
<evidence type="ECO:0000256" key="1">
    <source>
        <dbReference type="ARBA" id="ARBA00002634"/>
    </source>
</evidence>
<dbReference type="GO" id="GO:0005829">
    <property type="term" value="C:cytosol"/>
    <property type="evidence" value="ECO:0007669"/>
    <property type="project" value="TreeGrafter"/>
</dbReference>
<sequence length="220" mass="25080">MFDSYLKESIIGRAIKDKKIKIKFYNPMDFCEPKKRVDARPYGGGPGMVLRPELFLKAFSKINLRYSVDAKKKVKIILFSTSGKKFNTAYAKKSAKHYTDMIMISGRYEGIDARVKKVLRAMGHVVDELSIGDYVLTGGELPAMVLIDSISRQIPGVLGKYESLEEERISSSEVYTRPEVFKYPPPGRGKKSKIYKVPKVLLSGHHKKIDEWKKKKNNKL</sequence>
<comment type="subcellular location">
    <subcellularLocation>
        <location evidence="2">Cytoplasm</location>
    </subcellularLocation>
</comment>
<dbReference type="InterPro" id="IPR002649">
    <property type="entry name" value="tRNA_m1G_MeTrfase_TrmD"/>
</dbReference>
<comment type="function">
    <text evidence="1">Specifically methylates guanosine-37 in various tRNAs.</text>
</comment>
<comment type="catalytic activity">
    <reaction evidence="14">
        <text>guanosine(37) in tRNA + S-adenosyl-L-methionine = N(1)-methylguanosine(37) in tRNA + S-adenosyl-L-homocysteine + H(+)</text>
        <dbReference type="Rhea" id="RHEA:36899"/>
        <dbReference type="Rhea" id="RHEA-COMP:10145"/>
        <dbReference type="Rhea" id="RHEA-COMP:10147"/>
        <dbReference type="ChEBI" id="CHEBI:15378"/>
        <dbReference type="ChEBI" id="CHEBI:57856"/>
        <dbReference type="ChEBI" id="CHEBI:59789"/>
        <dbReference type="ChEBI" id="CHEBI:73542"/>
        <dbReference type="ChEBI" id="CHEBI:74269"/>
        <dbReference type="EC" id="2.1.1.228"/>
    </reaction>
</comment>
<feature type="binding site" evidence="15">
    <location>
        <position position="106"/>
    </location>
    <ligand>
        <name>S-adenosyl-L-methionine</name>
        <dbReference type="ChEBI" id="CHEBI:59789"/>
    </ligand>
</feature>
<evidence type="ECO:0000256" key="5">
    <source>
        <dbReference type="ARBA" id="ARBA00012807"/>
    </source>
</evidence>
<evidence type="ECO:0000256" key="12">
    <source>
        <dbReference type="ARBA" id="ARBA00029736"/>
    </source>
</evidence>
<evidence type="ECO:0000256" key="9">
    <source>
        <dbReference type="ARBA" id="ARBA00022679"/>
    </source>
</evidence>
<evidence type="ECO:0000256" key="11">
    <source>
        <dbReference type="ARBA" id="ARBA00022694"/>
    </source>
</evidence>
<keyword evidence="10 15" id="KW-0949">S-adenosyl-L-methionine</keyword>
<evidence type="ECO:0000256" key="10">
    <source>
        <dbReference type="ARBA" id="ARBA00022691"/>
    </source>
</evidence>
<keyword evidence="9" id="KW-0808">Transferase</keyword>
<dbReference type="Gene3D" id="3.40.1280.10">
    <property type="match status" value="1"/>
</dbReference>
<dbReference type="InterPro" id="IPR029026">
    <property type="entry name" value="tRNA_m1G_MTases_N"/>
</dbReference>
<name>A0A1F6YAV4_9BACT</name>
<keyword evidence="7" id="KW-0963">Cytoplasm</keyword>
<feature type="binding site" evidence="15">
    <location>
        <begin position="131"/>
        <end position="136"/>
    </location>
    <ligand>
        <name>S-adenosyl-L-methionine</name>
        <dbReference type="ChEBI" id="CHEBI:59789"/>
    </ligand>
</feature>
<evidence type="ECO:0000256" key="7">
    <source>
        <dbReference type="ARBA" id="ARBA00022490"/>
    </source>
</evidence>
<evidence type="ECO:0000313" key="17">
    <source>
        <dbReference type="EMBL" id="OGJ03479.1"/>
    </source>
</evidence>
<dbReference type="PANTHER" id="PTHR46417">
    <property type="entry name" value="TRNA (GUANINE-N(1)-)-METHYLTRANSFERASE"/>
    <property type="match status" value="1"/>
</dbReference>
<organism evidence="17 18">
    <name type="scientific">Candidatus Nomurabacteria bacterium RIFCSPLOWO2_12_FULL_46_14</name>
    <dbReference type="NCBI Taxonomy" id="1801797"/>
    <lineage>
        <taxon>Bacteria</taxon>
        <taxon>Candidatus Nomuraibacteriota</taxon>
    </lineage>
</organism>
<dbReference type="InterPro" id="IPR016009">
    <property type="entry name" value="tRNA_MeTrfase_TRMD/TRM10"/>
</dbReference>
<evidence type="ECO:0000256" key="14">
    <source>
        <dbReference type="ARBA" id="ARBA00047783"/>
    </source>
</evidence>
<keyword evidence="8" id="KW-0489">Methyltransferase</keyword>
<dbReference type="Pfam" id="PF01746">
    <property type="entry name" value="tRNA_m1G_MT"/>
    <property type="match status" value="1"/>
</dbReference>
<comment type="subunit">
    <text evidence="4">Homodimer.</text>
</comment>
<dbReference type="EMBL" id="MFVV01000018">
    <property type="protein sequence ID" value="OGJ03479.1"/>
    <property type="molecule type" value="Genomic_DNA"/>
</dbReference>
<evidence type="ECO:0000256" key="15">
    <source>
        <dbReference type="PIRSR" id="PIRSR000386-1"/>
    </source>
</evidence>
<evidence type="ECO:0000256" key="13">
    <source>
        <dbReference type="ARBA" id="ARBA00033392"/>
    </source>
</evidence>
<evidence type="ECO:0000256" key="6">
    <source>
        <dbReference type="ARBA" id="ARBA00014679"/>
    </source>
</evidence>